<keyword evidence="3" id="KW-0808">Transferase</keyword>
<evidence type="ECO:0000313" key="4">
    <source>
        <dbReference type="Proteomes" id="UP000199533"/>
    </source>
</evidence>
<dbReference type="RefSeq" id="WP_342028543.1">
    <property type="nucleotide sequence ID" value="NZ_FOSP01000025.1"/>
</dbReference>
<dbReference type="Gene3D" id="3.40.50.2000">
    <property type="entry name" value="Glycogen Phosphorylase B"/>
    <property type="match status" value="2"/>
</dbReference>
<dbReference type="Pfam" id="PF13579">
    <property type="entry name" value="Glyco_trans_4_4"/>
    <property type="match status" value="1"/>
</dbReference>
<dbReference type="PANTHER" id="PTHR45947">
    <property type="entry name" value="SULFOQUINOVOSYL TRANSFERASE SQD2"/>
    <property type="match status" value="1"/>
</dbReference>
<dbReference type="STRING" id="52441.SAMN05216302_102537"/>
<dbReference type="Pfam" id="PF00534">
    <property type="entry name" value="Glycos_transf_1"/>
    <property type="match status" value="1"/>
</dbReference>
<reference evidence="4" key="1">
    <citation type="submission" date="2016-10" db="EMBL/GenBank/DDBJ databases">
        <authorList>
            <person name="Varghese N."/>
            <person name="Submissions S."/>
        </authorList>
    </citation>
    <scope>NUCLEOTIDE SEQUENCE [LARGE SCALE GENOMIC DNA]</scope>
    <source>
        <strain evidence="4">Nm69</strain>
    </source>
</reference>
<dbReference type="EMBL" id="FOSP01000025">
    <property type="protein sequence ID" value="SFK99984.1"/>
    <property type="molecule type" value="Genomic_DNA"/>
</dbReference>
<evidence type="ECO:0000313" key="3">
    <source>
        <dbReference type="EMBL" id="SFK99984.1"/>
    </source>
</evidence>
<dbReference type="Proteomes" id="UP000199533">
    <property type="component" value="Unassembled WGS sequence"/>
</dbReference>
<protein>
    <submittedName>
        <fullName evidence="3">PEP-CTERM/exosortase A-associated glycosyltransferase, Daro_2409 family</fullName>
    </submittedName>
</protein>
<evidence type="ECO:0000259" key="1">
    <source>
        <dbReference type="Pfam" id="PF00534"/>
    </source>
</evidence>
<proteinExistence type="predicted"/>
<dbReference type="InterPro" id="IPR024004">
    <property type="entry name" value="PEP-CTERM/XrtA_GlycosylTrfase"/>
</dbReference>
<name>A0A1I4E2E0_9PROT</name>
<dbReference type="AlphaFoldDB" id="A0A1I4E2E0"/>
<dbReference type="SUPFAM" id="SSF53756">
    <property type="entry name" value="UDP-Glycosyltransferase/glycogen phosphorylase"/>
    <property type="match status" value="1"/>
</dbReference>
<dbReference type="InterPro" id="IPR028098">
    <property type="entry name" value="Glyco_trans_4-like_N"/>
</dbReference>
<feature type="domain" description="Glycosyltransferase subfamily 4-like N-terminal" evidence="2">
    <location>
        <begin position="20"/>
        <end position="195"/>
    </location>
</feature>
<organism evidence="3 4">
    <name type="scientific">Nitrosomonas aestuarii</name>
    <dbReference type="NCBI Taxonomy" id="52441"/>
    <lineage>
        <taxon>Bacteria</taxon>
        <taxon>Pseudomonadati</taxon>
        <taxon>Pseudomonadota</taxon>
        <taxon>Betaproteobacteria</taxon>
        <taxon>Nitrosomonadales</taxon>
        <taxon>Nitrosomonadaceae</taxon>
        <taxon>Nitrosomonas</taxon>
    </lineage>
</organism>
<dbReference type="InterPro" id="IPR050194">
    <property type="entry name" value="Glycosyltransferase_grp1"/>
</dbReference>
<dbReference type="GO" id="GO:0016757">
    <property type="term" value="F:glycosyltransferase activity"/>
    <property type="evidence" value="ECO:0007669"/>
    <property type="project" value="InterPro"/>
</dbReference>
<accession>A0A1I4E2E0</accession>
<dbReference type="NCBIfam" id="TIGR04063">
    <property type="entry name" value="stp3"/>
    <property type="match status" value="1"/>
</dbReference>
<sequence>MAKNIKVLHVLDHSLPLHSGYTFRTRSILSIQHQMGIQTALVTSCKHAENSQCTDKIEQIDGLRFYRTYPSFLSKLPVINQLDVILTLINRLHTVINIEQPDVIHAHSPCLNGLAALYAGKKHNIPVLYEMRASWEDAAVSHGACQENDLRYKISRAMETYVLKCSDHITTICEGLRGDIQVRGISPDKITVIPNAVNTDQFQPIYEKDAVLLSKLNLSNKRILGFIGSFYEYEGLELLIKATAALKNECPDLHLLLVGGGQAEKQLKEIASQLDILNQVTFTGRINHSEVMRYYSIIDLLVYPRLPMRLTNLVTPLKPLEAMAMGRPCIASDVGGHKELIIDQEDGLLFKAGSLDDLIELLKSTYLKPDFNSIIKNGLYKVKEKRNWEVSVAPYYSIYLSLAEKH</sequence>
<gene>
    <name evidence="3" type="ORF">SAMN05216302_102537</name>
</gene>
<dbReference type="PANTHER" id="PTHR45947:SF3">
    <property type="entry name" value="SULFOQUINOVOSYL TRANSFERASE SQD2"/>
    <property type="match status" value="1"/>
</dbReference>
<dbReference type="InterPro" id="IPR001296">
    <property type="entry name" value="Glyco_trans_1"/>
</dbReference>
<feature type="domain" description="Glycosyl transferase family 1" evidence="1">
    <location>
        <begin position="219"/>
        <end position="370"/>
    </location>
</feature>
<evidence type="ECO:0000259" key="2">
    <source>
        <dbReference type="Pfam" id="PF13579"/>
    </source>
</evidence>
<keyword evidence="4" id="KW-1185">Reference proteome</keyword>
<dbReference type="CDD" id="cd03794">
    <property type="entry name" value="GT4_WbuB-like"/>
    <property type="match status" value="1"/>
</dbReference>